<dbReference type="Gene3D" id="3.30.1140.40">
    <property type="entry name" value="Tctex-1"/>
    <property type="match status" value="1"/>
</dbReference>
<accession>A0AAW2ZAF3</accession>
<dbReference type="GO" id="GO:0005737">
    <property type="term" value="C:cytoplasm"/>
    <property type="evidence" value="ECO:0007669"/>
    <property type="project" value="TreeGrafter"/>
</dbReference>
<comment type="caution">
    <text evidence="1">The sequence shown here is derived from an EMBL/GenBank/DDBJ whole genome shotgun (WGS) entry which is preliminary data.</text>
</comment>
<sequence>MDEGGYQQPEIKIYENSYRMDPKPGEKFLKAAVEAKANEILEKELNAEVYNANTSLQISKDIAGKLLAQIKVLIEMNYPRYKFIVQVTITSATGQGLRIASRCLWDPKKDNFATAIFKNSSLKCVAMIFGCFYE</sequence>
<dbReference type="Proteomes" id="UP001431209">
    <property type="component" value="Unassembled WGS sequence"/>
</dbReference>
<dbReference type="GO" id="GO:0007018">
    <property type="term" value="P:microtubule-based movement"/>
    <property type="evidence" value="ECO:0007669"/>
    <property type="project" value="TreeGrafter"/>
</dbReference>
<organism evidence="1 3">
    <name type="scientific">Acrasis kona</name>
    <dbReference type="NCBI Taxonomy" id="1008807"/>
    <lineage>
        <taxon>Eukaryota</taxon>
        <taxon>Discoba</taxon>
        <taxon>Heterolobosea</taxon>
        <taxon>Tetramitia</taxon>
        <taxon>Eutetramitia</taxon>
        <taxon>Acrasidae</taxon>
        <taxon>Acrasis</taxon>
    </lineage>
</organism>
<evidence type="ECO:0000313" key="2">
    <source>
        <dbReference type="EMBL" id="KAL0487403.1"/>
    </source>
</evidence>
<gene>
    <name evidence="2" type="ORF">AKO1_000756</name>
    <name evidence="1" type="ORF">AKO1_014789</name>
</gene>
<keyword evidence="3" id="KW-1185">Reference proteome</keyword>
<dbReference type="GO" id="GO:0045505">
    <property type="term" value="F:dynein intermediate chain binding"/>
    <property type="evidence" value="ECO:0007669"/>
    <property type="project" value="TreeGrafter"/>
</dbReference>
<dbReference type="EMBL" id="JAOPGA020001273">
    <property type="protein sequence ID" value="KAL0486843.1"/>
    <property type="molecule type" value="Genomic_DNA"/>
</dbReference>
<dbReference type="PANTHER" id="PTHR21255:SF7">
    <property type="entry name" value="DYNEIN LIGHT CHAIN TCTEX-TYPE PROTEIN 2B"/>
    <property type="match status" value="1"/>
</dbReference>
<dbReference type="CDD" id="cd21451">
    <property type="entry name" value="DLC-like_TCTEX1D"/>
    <property type="match status" value="1"/>
</dbReference>
<evidence type="ECO:0000313" key="3">
    <source>
        <dbReference type="Proteomes" id="UP001431209"/>
    </source>
</evidence>
<dbReference type="PANTHER" id="PTHR21255">
    <property type="entry name" value="T-COMPLEX-ASSOCIATED-TESTIS-EXPRESSED 1/ DYNEIN LIGHT CHAIN"/>
    <property type="match status" value="1"/>
</dbReference>
<name>A0AAW2ZAF3_9EUKA</name>
<evidence type="ECO:0000313" key="1">
    <source>
        <dbReference type="EMBL" id="KAL0486843.1"/>
    </source>
</evidence>
<dbReference type="InterPro" id="IPR038586">
    <property type="entry name" value="Tctex-1-like_sf"/>
</dbReference>
<dbReference type="EMBL" id="JAOPGA020001337">
    <property type="protein sequence ID" value="KAL0487403.1"/>
    <property type="molecule type" value="Genomic_DNA"/>
</dbReference>
<dbReference type="Pfam" id="PF03645">
    <property type="entry name" value="Tctex-1"/>
    <property type="match status" value="1"/>
</dbReference>
<proteinExistence type="predicted"/>
<dbReference type="GO" id="GO:0005868">
    <property type="term" value="C:cytoplasmic dynein complex"/>
    <property type="evidence" value="ECO:0007669"/>
    <property type="project" value="TreeGrafter"/>
</dbReference>
<protein>
    <submittedName>
        <fullName evidence="2">Tctex1 domain-containing protein</fullName>
    </submittedName>
</protein>
<dbReference type="AlphaFoldDB" id="A0AAW2ZAF3"/>
<reference evidence="1 3" key="1">
    <citation type="submission" date="2024-03" db="EMBL/GenBank/DDBJ databases">
        <title>The Acrasis kona genome and developmental transcriptomes reveal deep origins of eukaryotic multicellular pathways.</title>
        <authorList>
            <person name="Sheikh S."/>
            <person name="Fu C.-J."/>
            <person name="Brown M.W."/>
            <person name="Baldauf S.L."/>
        </authorList>
    </citation>
    <scope>NUCLEOTIDE SEQUENCE [LARGE SCALE GENOMIC DNA]</scope>
    <source>
        <strain evidence="1 3">ATCC MYA-3509</strain>
    </source>
</reference>
<dbReference type="InterPro" id="IPR005334">
    <property type="entry name" value="Tctex-1-like"/>
</dbReference>